<dbReference type="InterPro" id="IPR029044">
    <property type="entry name" value="Nucleotide-diphossugar_trans"/>
</dbReference>
<sequence>MNFTLIVCTYMRPKPLLNLLQSVSEQTLYPNEILIIDGSTNQETESVLIENQFRNLKYHKVDETNRGLTKQRNLGIDLVNINSEFVCFLDDDVVLKPVYFEAVLDAFNTDKNVVGVGGIALNENRWVLKGNCMNYNKNNYYEFDGYIVEESLRNKIRNICGLQSPCKPGIMPDFSHGRTYNYPLTGKNYEVDLLIGMSFSFKRVVFENIVFSNYFEGYGLYEDADYSLRALKFGKNVISTRATLYHFHHPSGRPNPYKYGKMVLRNGWYVWRVKYPNPNFKAHFKWHTTAMLLTMIRLLNVITTSNKKEALIEGLGRIVGWFSLIFNAPKIEE</sequence>
<gene>
    <name evidence="2" type="ORF">APS56_05250</name>
</gene>
<dbReference type="Proteomes" id="UP000057981">
    <property type="component" value="Chromosome"/>
</dbReference>
<evidence type="ECO:0000313" key="3">
    <source>
        <dbReference type="Proteomes" id="UP000057981"/>
    </source>
</evidence>
<dbReference type="AlphaFoldDB" id="A0A0P0CP08"/>
<reference evidence="2 3" key="1">
    <citation type="submission" date="2015-10" db="EMBL/GenBank/DDBJ databases">
        <authorList>
            <person name="Gilbert D.G."/>
        </authorList>
    </citation>
    <scope>NUCLEOTIDE SEQUENCE [LARGE SCALE GENOMIC DNA]</scope>
    <source>
        <strain evidence="3">HZ-22</strain>
    </source>
</reference>
<dbReference type="GO" id="GO:0016740">
    <property type="term" value="F:transferase activity"/>
    <property type="evidence" value="ECO:0007669"/>
    <property type="project" value="UniProtKB-KW"/>
</dbReference>
<dbReference type="RefSeq" id="WP_054725604.1">
    <property type="nucleotide sequence ID" value="NZ_CP012898.1"/>
</dbReference>
<dbReference type="Gene3D" id="3.90.550.10">
    <property type="entry name" value="Spore Coat Polysaccharide Biosynthesis Protein SpsA, Chain A"/>
    <property type="match status" value="1"/>
</dbReference>
<evidence type="ECO:0000259" key="1">
    <source>
        <dbReference type="Pfam" id="PF00535"/>
    </source>
</evidence>
<name>A0A0P0CP08_9FLAO</name>
<keyword evidence="2" id="KW-0808">Transferase</keyword>
<dbReference type="SUPFAM" id="SSF53448">
    <property type="entry name" value="Nucleotide-diphospho-sugar transferases"/>
    <property type="match status" value="1"/>
</dbReference>
<feature type="domain" description="Glycosyltransferase 2-like" evidence="1">
    <location>
        <begin position="5"/>
        <end position="129"/>
    </location>
</feature>
<accession>A0A0P0CP08</accession>
<keyword evidence="3" id="KW-1185">Reference proteome</keyword>
<evidence type="ECO:0000313" key="2">
    <source>
        <dbReference type="EMBL" id="ALJ04580.1"/>
    </source>
</evidence>
<dbReference type="EMBL" id="CP012898">
    <property type="protein sequence ID" value="ALJ04580.1"/>
    <property type="molecule type" value="Genomic_DNA"/>
</dbReference>
<protein>
    <submittedName>
        <fullName evidence="2">Glycosyl transferase family 2</fullName>
    </submittedName>
</protein>
<dbReference type="PATRIC" id="fig|1736674.3.peg.1077"/>
<dbReference type="STRING" id="1736674.APS56_05250"/>
<dbReference type="OrthoDB" id="1493960at2"/>
<proteinExistence type="predicted"/>
<dbReference type="InterPro" id="IPR001173">
    <property type="entry name" value="Glyco_trans_2-like"/>
</dbReference>
<dbReference type="CDD" id="cd00761">
    <property type="entry name" value="Glyco_tranf_GTA_type"/>
    <property type="match status" value="1"/>
</dbReference>
<dbReference type="Pfam" id="PF00535">
    <property type="entry name" value="Glycos_transf_2"/>
    <property type="match status" value="1"/>
</dbReference>
<organism evidence="2 3">
    <name type="scientific">Pseudalgibacter alginicilyticus</name>
    <dbReference type="NCBI Taxonomy" id="1736674"/>
    <lineage>
        <taxon>Bacteria</taxon>
        <taxon>Pseudomonadati</taxon>
        <taxon>Bacteroidota</taxon>
        <taxon>Flavobacteriia</taxon>
        <taxon>Flavobacteriales</taxon>
        <taxon>Flavobacteriaceae</taxon>
        <taxon>Pseudalgibacter</taxon>
    </lineage>
</organism>
<dbReference type="PANTHER" id="PTHR43685">
    <property type="entry name" value="GLYCOSYLTRANSFERASE"/>
    <property type="match status" value="1"/>
</dbReference>
<dbReference type="InterPro" id="IPR050834">
    <property type="entry name" value="Glycosyltransf_2"/>
</dbReference>
<dbReference type="KEGG" id="ahz:APS56_05250"/>
<dbReference type="PANTHER" id="PTHR43685:SF2">
    <property type="entry name" value="GLYCOSYLTRANSFERASE 2-LIKE DOMAIN-CONTAINING PROTEIN"/>
    <property type="match status" value="1"/>
</dbReference>